<dbReference type="InterPro" id="IPR052471">
    <property type="entry name" value="PBI_I9"/>
</dbReference>
<dbReference type="Gene3D" id="3.30.70.80">
    <property type="entry name" value="Peptidase S8 propeptide/proteinase inhibitor I9"/>
    <property type="match status" value="1"/>
</dbReference>
<dbReference type="PANTHER" id="PTHR28288:SF2">
    <property type="entry name" value="PROTEASE B INHIBITOR 2"/>
    <property type="match status" value="1"/>
</dbReference>
<name>A0ABR4AAI3_9LECA</name>
<gene>
    <name evidence="2" type="ORF">N7G274_006801</name>
</gene>
<dbReference type="SUPFAM" id="SSF54897">
    <property type="entry name" value="Protease propeptides/inhibitors"/>
    <property type="match status" value="1"/>
</dbReference>
<dbReference type="EMBL" id="JBEFKJ010000021">
    <property type="protein sequence ID" value="KAL2040358.1"/>
    <property type="molecule type" value="Genomic_DNA"/>
</dbReference>
<accession>A0ABR4AAI3</accession>
<dbReference type="InterPro" id="IPR037045">
    <property type="entry name" value="S8pro/Inhibitor_I9_sf"/>
</dbReference>
<comment type="caution">
    <text evidence="2">The sequence shown here is derived from an EMBL/GenBank/DDBJ whole genome shotgun (WGS) entry which is preliminary data.</text>
</comment>
<evidence type="ECO:0008006" key="4">
    <source>
        <dbReference type="Google" id="ProtNLM"/>
    </source>
</evidence>
<reference evidence="2 3" key="1">
    <citation type="submission" date="2024-09" db="EMBL/GenBank/DDBJ databases">
        <title>Rethinking Asexuality: The Enigmatic Case of Functional Sexual Genes in Lepraria (Stereocaulaceae).</title>
        <authorList>
            <person name="Doellman M."/>
            <person name="Sun Y."/>
            <person name="Barcenas-Pena A."/>
            <person name="Lumbsch H.T."/>
            <person name="Grewe F."/>
        </authorList>
    </citation>
    <scope>NUCLEOTIDE SEQUENCE [LARGE SCALE GENOMIC DNA]</scope>
    <source>
        <strain evidence="2 3">Mercado 3170</strain>
    </source>
</reference>
<evidence type="ECO:0000313" key="2">
    <source>
        <dbReference type="EMBL" id="KAL2040358.1"/>
    </source>
</evidence>
<organism evidence="2 3">
    <name type="scientific">Stereocaulon virgatum</name>
    <dbReference type="NCBI Taxonomy" id="373712"/>
    <lineage>
        <taxon>Eukaryota</taxon>
        <taxon>Fungi</taxon>
        <taxon>Dikarya</taxon>
        <taxon>Ascomycota</taxon>
        <taxon>Pezizomycotina</taxon>
        <taxon>Lecanoromycetes</taxon>
        <taxon>OSLEUM clade</taxon>
        <taxon>Lecanoromycetidae</taxon>
        <taxon>Lecanorales</taxon>
        <taxon>Lecanorineae</taxon>
        <taxon>Stereocaulaceae</taxon>
        <taxon>Stereocaulon</taxon>
    </lineage>
</organism>
<evidence type="ECO:0000313" key="3">
    <source>
        <dbReference type="Proteomes" id="UP001590950"/>
    </source>
</evidence>
<sequence length="71" mass="7974">MPTMYNITLKQGASPEHIDKAKESARQQGGTIKHEFTLIKGFTVEFPNDTAHTLQTDQHIHVEQDGEARAQ</sequence>
<dbReference type="PANTHER" id="PTHR28288">
    <property type="entry name" value="PROTEASE B INHIBITOR 2"/>
    <property type="match status" value="1"/>
</dbReference>
<protein>
    <recommendedName>
        <fullName evidence="4">Inhibitor I9 domain-containing protein</fullName>
    </recommendedName>
</protein>
<keyword evidence="3" id="KW-1185">Reference proteome</keyword>
<evidence type="ECO:0000256" key="1">
    <source>
        <dbReference type="ARBA" id="ARBA00038069"/>
    </source>
</evidence>
<comment type="similarity">
    <text evidence="1">Belongs to the protease inhibitor I9 family.</text>
</comment>
<proteinExistence type="inferred from homology"/>
<dbReference type="Proteomes" id="UP001590950">
    <property type="component" value="Unassembled WGS sequence"/>
</dbReference>